<evidence type="ECO:0000259" key="2">
    <source>
        <dbReference type="Pfam" id="PF07853"/>
    </source>
</evidence>
<dbReference type="Proteomes" id="UP001302949">
    <property type="component" value="Unassembled WGS sequence"/>
</dbReference>
<accession>A0ABU5Q997</accession>
<dbReference type="EMBL" id="JAYFUM010000010">
    <property type="protein sequence ID" value="MEA5139426.1"/>
    <property type="molecule type" value="Genomic_DNA"/>
</dbReference>
<organism evidence="3 4">
    <name type="scientific">Arcicella rigui</name>
    <dbReference type="NCBI Taxonomy" id="797020"/>
    <lineage>
        <taxon>Bacteria</taxon>
        <taxon>Pseudomonadati</taxon>
        <taxon>Bacteroidota</taxon>
        <taxon>Cytophagia</taxon>
        <taxon>Cytophagales</taxon>
        <taxon>Flectobacillaceae</taxon>
        <taxon>Arcicella</taxon>
    </lineage>
</organism>
<reference evidence="3 4" key="1">
    <citation type="submission" date="2023-12" db="EMBL/GenBank/DDBJ databases">
        <title>Novel species of the genus Arcicella isolated from rivers.</title>
        <authorList>
            <person name="Lu H."/>
        </authorList>
    </citation>
    <scope>NUCLEOTIDE SEQUENCE [LARGE SCALE GENOMIC DNA]</scope>
    <source>
        <strain evidence="3 4">KCTC 23307</strain>
    </source>
</reference>
<keyword evidence="4" id="KW-1185">Reference proteome</keyword>
<name>A0ABU5Q997_9BACT</name>
<feature type="domain" description="DUF1648" evidence="2">
    <location>
        <begin position="26"/>
        <end position="70"/>
    </location>
</feature>
<gene>
    <name evidence="3" type="ORF">VB248_09780</name>
</gene>
<proteinExistence type="predicted"/>
<evidence type="ECO:0000313" key="4">
    <source>
        <dbReference type="Proteomes" id="UP001302949"/>
    </source>
</evidence>
<keyword evidence="1" id="KW-0472">Membrane</keyword>
<comment type="caution">
    <text evidence="3">The sequence shown here is derived from an EMBL/GenBank/DDBJ whole genome shotgun (WGS) entry which is preliminary data.</text>
</comment>
<protein>
    <submittedName>
        <fullName evidence="3">DUF1648 domain-containing protein</fullName>
    </submittedName>
</protein>
<keyword evidence="1" id="KW-1133">Transmembrane helix</keyword>
<feature type="transmembrane region" description="Helical" evidence="1">
    <location>
        <begin position="140"/>
        <end position="159"/>
    </location>
</feature>
<evidence type="ECO:0000256" key="1">
    <source>
        <dbReference type="SAM" id="Phobius"/>
    </source>
</evidence>
<dbReference type="RefSeq" id="WP_323296588.1">
    <property type="nucleotide sequence ID" value="NZ_JAYFUM010000010.1"/>
</dbReference>
<evidence type="ECO:0000313" key="3">
    <source>
        <dbReference type="EMBL" id="MEA5139426.1"/>
    </source>
</evidence>
<feature type="transmembrane region" description="Helical" evidence="1">
    <location>
        <begin position="20"/>
        <end position="37"/>
    </location>
</feature>
<feature type="transmembrane region" description="Helical" evidence="1">
    <location>
        <begin position="111"/>
        <end position="128"/>
    </location>
</feature>
<feature type="transmembrane region" description="Helical" evidence="1">
    <location>
        <begin position="57"/>
        <end position="75"/>
    </location>
</feature>
<sequence>MSTNPLAKSKLSRIDQFLEIAGWGTIILIWGNTLFHYSHLPDKIPTHFNFAGDADSFGHKGMILLLPLIATLLFIKLNAVTKSPQKFNYPIPITENNAEKVYLYSSRMMRYLKFILVVIFNIIVFKTIEQAQGHSQGLGTWFLPLVLVLVLLPLLYFLVKIVSASNKSD</sequence>
<keyword evidence="1" id="KW-0812">Transmembrane</keyword>
<dbReference type="InterPro" id="IPR012867">
    <property type="entry name" value="DUF1648"/>
</dbReference>
<dbReference type="Pfam" id="PF07853">
    <property type="entry name" value="DUF1648"/>
    <property type="match status" value="1"/>
</dbReference>